<dbReference type="RefSeq" id="WP_175481520.1">
    <property type="nucleotide sequence ID" value="NZ_FOSR01000005.1"/>
</dbReference>
<gene>
    <name evidence="1" type="ORF">SAMN05192579_10580</name>
</gene>
<dbReference type="AlphaFoldDB" id="A0A1I4BFA2"/>
<name>A0A1I4BFA2_9GAMM</name>
<sequence>MNLARAISYYRRVRDWVQATDAHDRTRELLGALLAQQVSHMQRVSSLREVEFRVHSQWGDDGIIQWLVSRLPSIPRRFVEFGVEDYSESNTRFLMVNNNWSGLVMDGSLENIDRLRHQKWFWRYGLTALPCFVTRENVDSMIADWAGGNAVGLLHIDVDGNDYWLWDAIQCILPAVCIMEYNAILGVDRAITIPYAADFRRFDAHFSGQYFGASLAALTALAEAKGYALVGTNSAGNNAYFVRKDLLNDCVRAVTVADAFTIPTFHESRDPRHRLNHLNYERSQSTIRGLPVVNVTDGHVEPF</sequence>
<evidence type="ECO:0000313" key="2">
    <source>
        <dbReference type="Proteomes" id="UP000198725"/>
    </source>
</evidence>
<evidence type="ECO:0000313" key="1">
    <source>
        <dbReference type="EMBL" id="SFK67514.1"/>
    </source>
</evidence>
<dbReference type="Proteomes" id="UP000198725">
    <property type="component" value="Unassembled WGS sequence"/>
</dbReference>
<accession>A0A1I4BFA2</accession>
<keyword evidence="2" id="KW-1185">Reference proteome</keyword>
<organism evidence="1 2">
    <name type="scientific">Rhodanobacter glycinis</name>
    <dbReference type="NCBI Taxonomy" id="582702"/>
    <lineage>
        <taxon>Bacteria</taxon>
        <taxon>Pseudomonadati</taxon>
        <taxon>Pseudomonadota</taxon>
        <taxon>Gammaproteobacteria</taxon>
        <taxon>Lysobacterales</taxon>
        <taxon>Rhodanobacteraceae</taxon>
        <taxon>Rhodanobacter</taxon>
    </lineage>
</organism>
<reference evidence="2" key="1">
    <citation type="submission" date="2016-10" db="EMBL/GenBank/DDBJ databases">
        <authorList>
            <person name="Varghese N."/>
            <person name="Submissions S."/>
        </authorList>
    </citation>
    <scope>NUCLEOTIDE SEQUENCE [LARGE SCALE GENOMIC DNA]</scope>
    <source>
        <strain evidence="2">MO64</strain>
    </source>
</reference>
<dbReference type="EMBL" id="FOSR01000005">
    <property type="protein sequence ID" value="SFK67514.1"/>
    <property type="molecule type" value="Genomic_DNA"/>
</dbReference>
<proteinExistence type="predicted"/>
<protein>
    <submittedName>
        <fullName evidence="1">Uncharacterized protein</fullName>
    </submittedName>
</protein>